<dbReference type="Proteomes" id="UP000434052">
    <property type="component" value="Unassembled WGS sequence"/>
</dbReference>
<organism evidence="1 2">
    <name type="scientific">Oceanidesulfovibrio marinus</name>
    <dbReference type="NCBI Taxonomy" id="370038"/>
    <lineage>
        <taxon>Bacteria</taxon>
        <taxon>Pseudomonadati</taxon>
        <taxon>Thermodesulfobacteriota</taxon>
        <taxon>Desulfovibrionia</taxon>
        <taxon>Desulfovibrionales</taxon>
        <taxon>Desulfovibrionaceae</taxon>
        <taxon>Oceanidesulfovibrio</taxon>
    </lineage>
</organism>
<evidence type="ECO:0000313" key="1">
    <source>
        <dbReference type="EMBL" id="TVM31151.1"/>
    </source>
</evidence>
<reference evidence="1 2" key="1">
    <citation type="submission" date="2018-06" db="EMBL/GenBank/DDBJ databases">
        <title>Complete genome of Desulfovibrio marinus P48SEP.</title>
        <authorList>
            <person name="Crispim J.S."/>
            <person name="Vidigal P.M.P."/>
            <person name="Silva L.C.F."/>
            <person name="Araujo L.C."/>
            <person name="Laguardia C.N."/>
            <person name="Dias R.S."/>
            <person name="Sousa M.P."/>
            <person name="Paula S.O."/>
            <person name="Silva C."/>
        </authorList>
    </citation>
    <scope>NUCLEOTIDE SEQUENCE [LARGE SCALE GENOMIC DNA]</scope>
    <source>
        <strain evidence="1 2">P48SEP</strain>
    </source>
</reference>
<dbReference type="RefSeq" id="WP_144306936.1">
    <property type="nucleotide sequence ID" value="NZ_QMIF01000017.1"/>
</dbReference>
<dbReference type="AlphaFoldDB" id="A0A6P1ZCD5"/>
<protein>
    <submittedName>
        <fullName evidence="1">Uncharacterized protein</fullName>
    </submittedName>
</protein>
<accession>A0A6P1ZCD5</accession>
<name>A0A6P1ZCD5_9BACT</name>
<dbReference type="EMBL" id="QMIF01000017">
    <property type="protein sequence ID" value="TVM31151.1"/>
    <property type="molecule type" value="Genomic_DNA"/>
</dbReference>
<sequence length="83" mass="8546">MAEDFLFIDKATGSLSTKNGDLGVGAAEDVSYDNGGSGIASATAQGAIDITYNLALATYLNQIGMVRRPTFQRTGATELTLAG</sequence>
<gene>
    <name evidence="1" type="ORF">DQK91_18750</name>
</gene>
<proteinExistence type="predicted"/>
<feature type="non-terminal residue" evidence="1">
    <location>
        <position position="83"/>
    </location>
</feature>
<comment type="caution">
    <text evidence="1">The sequence shown here is derived from an EMBL/GenBank/DDBJ whole genome shotgun (WGS) entry which is preliminary data.</text>
</comment>
<evidence type="ECO:0000313" key="2">
    <source>
        <dbReference type="Proteomes" id="UP000434052"/>
    </source>
</evidence>